<keyword evidence="8" id="KW-0010">Activator</keyword>
<keyword evidence="9" id="KW-0804">Transcription</keyword>
<dbReference type="GO" id="GO:0003700">
    <property type="term" value="F:DNA-binding transcription factor activity"/>
    <property type="evidence" value="ECO:0007669"/>
    <property type="project" value="InterPro"/>
</dbReference>
<dbReference type="InterPro" id="IPR047057">
    <property type="entry name" value="MerR_fam"/>
</dbReference>
<dbReference type="InterPro" id="IPR011794">
    <property type="entry name" value="MerR"/>
</dbReference>
<dbReference type="InterPro" id="IPR009061">
    <property type="entry name" value="DNA-bd_dom_put_sf"/>
</dbReference>
<keyword evidence="5" id="KW-0476">Mercury</keyword>
<evidence type="ECO:0000256" key="10">
    <source>
        <dbReference type="ARBA" id="ARBA00024874"/>
    </source>
</evidence>
<keyword evidence="7" id="KW-0238">DNA-binding</keyword>
<dbReference type="OrthoDB" id="9808480at2"/>
<evidence type="ECO:0000256" key="8">
    <source>
        <dbReference type="ARBA" id="ARBA00023159"/>
    </source>
</evidence>
<dbReference type="Proteomes" id="UP000235616">
    <property type="component" value="Unassembled WGS sequence"/>
</dbReference>
<dbReference type="CDD" id="cd04783">
    <property type="entry name" value="HTH_MerR1"/>
    <property type="match status" value="1"/>
</dbReference>
<dbReference type="Gene3D" id="1.10.1660.10">
    <property type="match status" value="1"/>
</dbReference>
<gene>
    <name evidence="12" type="primary">merR</name>
    <name evidence="12" type="ORF">C0Z18_06655</name>
</gene>
<name>A0A2N7VWK8_9BURK</name>
<dbReference type="PRINTS" id="PR00040">
    <property type="entry name" value="HTHMERR"/>
</dbReference>
<evidence type="ECO:0000256" key="5">
    <source>
        <dbReference type="ARBA" id="ARBA00022914"/>
    </source>
</evidence>
<dbReference type="InterPro" id="IPR015358">
    <property type="entry name" value="Tscrpt_reg_MerR_DNA-bd"/>
</dbReference>
<sequence length="137" mass="15024">MENTTVNLTIGALATAADVGVETIRFYQRKGLLSEPHKPYGGIRRYGAADVARVRFVKSAQRLGFSLDEVGELLRLEDGTHCMEASRLAEHKLDDIRAKLADLARMESVLAQLVCACHARDGHVSCPMIASLQESSR</sequence>
<proteinExistence type="predicted"/>
<dbReference type="Pfam" id="PF00376">
    <property type="entry name" value="MerR"/>
    <property type="match status" value="1"/>
</dbReference>
<reference evidence="12 13" key="1">
    <citation type="submission" date="2018-01" db="EMBL/GenBank/DDBJ databases">
        <title>Whole genome analyses suggest that Burkholderia sensu lato contains two further novel genera in the rhizoxinica-symbiotica group Mycetohabitans gen. nov., and Trinickia gen. nov.: implications for the evolution of diazotrophy and nodulation in the Burkholderiaceae.</title>
        <authorList>
            <person name="Estrada-de los Santos P."/>
            <person name="Palmer M."/>
            <person name="Chavez-Ramirez B."/>
            <person name="Beukes C."/>
            <person name="Steenkamp E.T."/>
            <person name="Hirsch A.M."/>
            <person name="Manyaka P."/>
            <person name="Maluk M."/>
            <person name="Lafos M."/>
            <person name="Crook M."/>
            <person name="Gross E."/>
            <person name="Simon M.F."/>
            <person name="Bueno dos Reis Junior F."/>
            <person name="Poole P.S."/>
            <person name="Venter S.N."/>
            <person name="James E.K."/>
        </authorList>
    </citation>
    <scope>NUCLEOTIDE SEQUENCE [LARGE SCALE GENOMIC DNA]</scope>
    <source>
        <strain evidence="12 13">GIMN1.004</strain>
    </source>
</reference>
<dbReference type="PANTHER" id="PTHR30204:SF69">
    <property type="entry name" value="MERR-FAMILY TRANSCRIPTIONAL REGULATOR"/>
    <property type="match status" value="1"/>
</dbReference>
<dbReference type="PROSITE" id="PS50937">
    <property type="entry name" value="HTH_MERR_2"/>
    <property type="match status" value="1"/>
</dbReference>
<dbReference type="GO" id="GO:0045340">
    <property type="term" value="F:mercury ion binding"/>
    <property type="evidence" value="ECO:0007669"/>
    <property type="project" value="InterPro"/>
</dbReference>
<organism evidence="12 13">
    <name type="scientific">Trinickia dabaoshanensis</name>
    <dbReference type="NCBI Taxonomy" id="564714"/>
    <lineage>
        <taxon>Bacteria</taxon>
        <taxon>Pseudomonadati</taxon>
        <taxon>Pseudomonadota</taxon>
        <taxon>Betaproteobacteria</taxon>
        <taxon>Burkholderiales</taxon>
        <taxon>Burkholderiaceae</taxon>
        <taxon>Trinickia</taxon>
    </lineage>
</organism>
<comment type="caution">
    <text evidence="12">The sequence shown here is derived from an EMBL/GenBank/DDBJ whole genome shotgun (WGS) entry which is preliminary data.</text>
</comment>
<evidence type="ECO:0000256" key="2">
    <source>
        <dbReference type="ARBA" id="ARBA00022466"/>
    </source>
</evidence>
<feature type="domain" description="HTH merR-type" evidence="11">
    <location>
        <begin position="7"/>
        <end position="76"/>
    </location>
</feature>
<evidence type="ECO:0000259" key="11">
    <source>
        <dbReference type="PROSITE" id="PS50937"/>
    </source>
</evidence>
<evidence type="ECO:0000256" key="3">
    <source>
        <dbReference type="ARBA" id="ARBA00022491"/>
    </source>
</evidence>
<dbReference type="EMBL" id="PNYA01000005">
    <property type="protein sequence ID" value="PMS21546.1"/>
    <property type="molecule type" value="Genomic_DNA"/>
</dbReference>
<keyword evidence="2" id="KW-0475">Mercuric resistance</keyword>
<dbReference type="SUPFAM" id="SSF46955">
    <property type="entry name" value="Putative DNA-binding domain"/>
    <property type="match status" value="1"/>
</dbReference>
<evidence type="ECO:0000256" key="7">
    <source>
        <dbReference type="ARBA" id="ARBA00023125"/>
    </source>
</evidence>
<dbReference type="Pfam" id="PF09278">
    <property type="entry name" value="MerR-DNA-bind"/>
    <property type="match status" value="1"/>
</dbReference>
<protein>
    <recommendedName>
        <fullName evidence="1">Mercuric resistance operon regulatory protein</fullName>
    </recommendedName>
</protein>
<keyword evidence="4" id="KW-0479">Metal-binding</keyword>
<evidence type="ECO:0000256" key="4">
    <source>
        <dbReference type="ARBA" id="ARBA00022723"/>
    </source>
</evidence>
<dbReference type="GO" id="GO:0003677">
    <property type="term" value="F:DNA binding"/>
    <property type="evidence" value="ECO:0007669"/>
    <property type="project" value="UniProtKB-KW"/>
</dbReference>
<dbReference type="SMART" id="SM00422">
    <property type="entry name" value="HTH_MERR"/>
    <property type="match status" value="1"/>
</dbReference>
<keyword evidence="3" id="KW-0678">Repressor</keyword>
<keyword evidence="6" id="KW-0805">Transcription regulation</keyword>
<accession>A0A2N7VWK8</accession>
<dbReference type="NCBIfam" id="TIGR02051">
    <property type="entry name" value="MerR"/>
    <property type="match status" value="1"/>
</dbReference>
<comment type="function">
    <text evidence="10">Mediates the mercuric-dependent induction of mercury resistance operon. In the absence of mercury MerR represses transcription by binding tightly to the mer operator region; when mercury is present the dimeric complex binds a single ion and becomes a potent transcriptional activator, while remaining bound to the mer site.</text>
</comment>
<dbReference type="InterPro" id="IPR000551">
    <property type="entry name" value="MerR-type_HTH_dom"/>
</dbReference>
<evidence type="ECO:0000313" key="12">
    <source>
        <dbReference type="EMBL" id="PMS21546.1"/>
    </source>
</evidence>
<evidence type="ECO:0000313" key="13">
    <source>
        <dbReference type="Proteomes" id="UP000235616"/>
    </source>
</evidence>
<evidence type="ECO:0000256" key="6">
    <source>
        <dbReference type="ARBA" id="ARBA00023015"/>
    </source>
</evidence>
<evidence type="ECO:0000256" key="9">
    <source>
        <dbReference type="ARBA" id="ARBA00023163"/>
    </source>
</evidence>
<dbReference type="PANTHER" id="PTHR30204">
    <property type="entry name" value="REDOX-CYCLING DRUG-SENSING TRANSCRIPTIONAL ACTIVATOR SOXR"/>
    <property type="match status" value="1"/>
</dbReference>
<dbReference type="RefSeq" id="WP_102644612.1">
    <property type="nucleotide sequence ID" value="NZ_PNYA01000005.1"/>
</dbReference>
<keyword evidence="13" id="KW-1185">Reference proteome</keyword>
<dbReference type="AlphaFoldDB" id="A0A2N7VWK8"/>
<evidence type="ECO:0000256" key="1">
    <source>
        <dbReference type="ARBA" id="ARBA00017146"/>
    </source>
</evidence>
<dbReference type="GO" id="GO:0046689">
    <property type="term" value="P:response to mercury ion"/>
    <property type="evidence" value="ECO:0007669"/>
    <property type="project" value="UniProtKB-KW"/>
</dbReference>